<dbReference type="InterPro" id="IPR001708">
    <property type="entry name" value="YidC/ALB3/OXA1/COX18"/>
</dbReference>
<keyword evidence="8" id="KW-1185">Reference proteome</keyword>
<evidence type="ECO:0000256" key="4">
    <source>
        <dbReference type="ARBA" id="ARBA00023136"/>
    </source>
</evidence>
<keyword evidence="2 6" id="KW-0812">Transmembrane</keyword>
<accession>A0A0D3I8S2</accession>
<organism evidence="7 8">
    <name type="scientific">Emiliania huxleyi (strain CCMP1516)</name>
    <dbReference type="NCBI Taxonomy" id="280463"/>
    <lineage>
        <taxon>Eukaryota</taxon>
        <taxon>Haptista</taxon>
        <taxon>Haptophyta</taxon>
        <taxon>Prymnesiophyceae</taxon>
        <taxon>Isochrysidales</taxon>
        <taxon>Noelaerhabdaceae</taxon>
        <taxon>Emiliania</taxon>
    </lineage>
</organism>
<dbReference type="AlphaFoldDB" id="A0A0D3I8S2"/>
<feature type="transmembrane region" description="Helical" evidence="6">
    <location>
        <begin position="55"/>
        <end position="76"/>
    </location>
</feature>
<dbReference type="EnsemblProtists" id="EOD07657">
    <property type="protein sequence ID" value="EOD07657"/>
    <property type="gene ID" value="EMIHUDRAFT_218152"/>
</dbReference>
<dbReference type="PaxDb" id="2903-EOD07657"/>
<dbReference type="HOGENOM" id="CLU_123599_0_0_1"/>
<proteinExistence type="predicted"/>
<dbReference type="GeneID" id="17253901"/>
<keyword evidence="3 6" id="KW-1133">Transmembrane helix</keyword>
<dbReference type="GO" id="GO:0032979">
    <property type="term" value="P:protein insertion into mitochondrial inner membrane from matrix"/>
    <property type="evidence" value="ECO:0007669"/>
    <property type="project" value="TreeGrafter"/>
</dbReference>
<name>A0A0D3I8S2_EMIH1</name>
<keyword evidence="4 6" id="KW-0472">Membrane</keyword>
<reference evidence="7" key="2">
    <citation type="submission" date="2024-10" db="UniProtKB">
        <authorList>
            <consortium name="EnsemblProtists"/>
        </authorList>
    </citation>
    <scope>IDENTIFICATION</scope>
</reference>
<dbReference type="Proteomes" id="UP000013827">
    <property type="component" value="Unassembled WGS sequence"/>
</dbReference>
<comment type="subcellular location">
    <subcellularLocation>
        <location evidence="1">Membrane</location>
        <topology evidence="1">Multi-pass membrane protein</topology>
    </subcellularLocation>
</comment>
<evidence type="ECO:0000256" key="1">
    <source>
        <dbReference type="ARBA" id="ARBA00004141"/>
    </source>
</evidence>
<evidence type="ECO:0000256" key="5">
    <source>
        <dbReference type="SAM" id="MobiDB-lite"/>
    </source>
</evidence>
<evidence type="ECO:0000256" key="6">
    <source>
        <dbReference type="SAM" id="Phobius"/>
    </source>
</evidence>
<dbReference type="PANTHER" id="PTHR12428:SF65">
    <property type="entry name" value="CYTOCHROME C OXIDASE ASSEMBLY PROTEIN COX18, MITOCHONDRIAL"/>
    <property type="match status" value="1"/>
</dbReference>
<evidence type="ECO:0000313" key="7">
    <source>
        <dbReference type="EnsemblProtists" id="EOD07657"/>
    </source>
</evidence>
<dbReference type="RefSeq" id="XP_005760086.1">
    <property type="nucleotide sequence ID" value="XM_005760029.1"/>
</dbReference>
<sequence>MFARTSAAARLLRCGGARARAAGRSRSLSGATEVAALGIPAQVVVAAQAATGAPWWLAIGGTTVALRVGMLPLLWYQLAETRRFGALRPQLAAIRDECRAIEPPSARAAQTLLRGWRCCRAASVQPLAIVAVPLVQIPLLIWSLVYTALGLAAEAEAALDEAATLRPEIAGWNAEKDENTSPWPRGPWL</sequence>
<dbReference type="KEGG" id="ehx:EMIHUDRAFT_218152"/>
<dbReference type="GO" id="GO:0032977">
    <property type="term" value="F:membrane insertase activity"/>
    <property type="evidence" value="ECO:0007669"/>
    <property type="project" value="InterPro"/>
</dbReference>
<evidence type="ECO:0000313" key="8">
    <source>
        <dbReference type="Proteomes" id="UP000013827"/>
    </source>
</evidence>
<dbReference type="STRING" id="2903.R1BE90"/>
<protein>
    <submittedName>
        <fullName evidence="7">Uncharacterized protein</fullName>
    </submittedName>
</protein>
<feature type="transmembrane region" description="Helical" evidence="6">
    <location>
        <begin position="28"/>
        <end position="49"/>
    </location>
</feature>
<dbReference type="PANTHER" id="PTHR12428">
    <property type="entry name" value="OXA1"/>
    <property type="match status" value="1"/>
</dbReference>
<reference evidence="8" key="1">
    <citation type="journal article" date="2013" name="Nature">
        <title>Pan genome of the phytoplankton Emiliania underpins its global distribution.</title>
        <authorList>
            <person name="Read B.A."/>
            <person name="Kegel J."/>
            <person name="Klute M.J."/>
            <person name="Kuo A."/>
            <person name="Lefebvre S.C."/>
            <person name="Maumus F."/>
            <person name="Mayer C."/>
            <person name="Miller J."/>
            <person name="Monier A."/>
            <person name="Salamov A."/>
            <person name="Young J."/>
            <person name="Aguilar M."/>
            <person name="Claverie J.M."/>
            <person name="Frickenhaus S."/>
            <person name="Gonzalez K."/>
            <person name="Herman E.K."/>
            <person name="Lin Y.C."/>
            <person name="Napier J."/>
            <person name="Ogata H."/>
            <person name="Sarno A.F."/>
            <person name="Shmutz J."/>
            <person name="Schroeder D."/>
            <person name="de Vargas C."/>
            <person name="Verret F."/>
            <person name="von Dassow P."/>
            <person name="Valentin K."/>
            <person name="Van de Peer Y."/>
            <person name="Wheeler G."/>
            <person name="Dacks J.B."/>
            <person name="Delwiche C.F."/>
            <person name="Dyhrman S.T."/>
            <person name="Glockner G."/>
            <person name="John U."/>
            <person name="Richards T."/>
            <person name="Worden A.Z."/>
            <person name="Zhang X."/>
            <person name="Grigoriev I.V."/>
            <person name="Allen A.E."/>
            <person name="Bidle K."/>
            <person name="Borodovsky M."/>
            <person name="Bowler C."/>
            <person name="Brownlee C."/>
            <person name="Cock J.M."/>
            <person name="Elias M."/>
            <person name="Gladyshev V.N."/>
            <person name="Groth M."/>
            <person name="Guda C."/>
            <person name="Hadaegh A."/>
            <person name="Iglesias-Rodriguez M.D."/>
            <person name="Jenkins J."/>
            <person name="Jones B.M."/>
            <person name="Lawson T."/>
            <person name="Leese F."/>
            <person name="Lindquist E."/>
            <person name="Lobanov A."/>
            <person name="Lomsadze A."/>
            <person name="Malik S.B."/>
            <person name="Marsh M.E."/>
            <person name="Mackinder L."/>
            <person name="Mock T."/>
            <person name="Mueller-Roeber B."/>
            <person name="Pagarete A."/>
            <person name="Parker M."/>
            <person name="Probert I."/>
            <person name="Quesneville H."/>
            <person name="Raines C."/>
            <person name="Rensing S.A."/>
            <person name="Riano-Pachon D.M."/>
            <person name="Richier S."/>
            <person name="Rokitta S."/>
            <person name="Shiraiwa Y."/>
            <person name="Soanes D.M."/>
            <person name="van der Giezen M."/>
            <person name="Wahlund T.M."/>
            <person name="Williams B."/>
            <person name="Wilson W."/>
            <person name="Wolfe G."/>
            <person name="Wurch L.L."/>
        </authorList>
    </citation>
    <scope>NUCLEOTIDE SEQUENCE</scope>
</reference>
<feature type="region of interest" description="Disordered" evidence="5">
    <location>
        <begin position="170"/>
        <end position="189"/>
    </location>
</feature>
<evidence type="ECO:0000256" key="3">
    <source>
        <dbReference type="ARBA" id="ARBA00022989"/>
    </source>
</evidence>
<dbReference type="GO" id="GO:0005743">
    <property type="term" value="C:mitochondrial inner membrane"/>
    <property type="evidence" value="ECO:0007669"/>
    <property type="project" value="TreeGrafter"/>
</dbReference>
<evidence type="ECO:0000256" key="2">
    <source>
        <dbReference type="ARBA" id="ARBA00022692"/>
    </source>
</evidence>